<sequence length="147" mass="16270">MLASDTAWKLAIDLGQFVLTGAIGVYVYFANQAQARREALERLASRLDQRLDVHDTRLIAAESGVSHASSRESCALHTGQLNALRQLIDERPGHEDLKRVHARVDKLAELVARIDGRLEGIDRNLNGIDRNLQLIIEQLLDASGGRP</sequence>
<proteinExistence type="predicted"/>
<keyword evidence="1" id="KW-1133">Transmembrane helix</keyword>
<feature type="transmembrane region" description="Helical" evidence="1">
    <location>
        <begin position="6"/>
        <end position="29"/>
    </location>
</feature>
<dbReference type="AlphaFoldDB" id="I3YEG5"/>
<keyword evidence="3" id="KW-1185">Reference proteome</keyword>
<accession>I3YEG5</accession>
<protein>
    <submittedName>
        <fullName evidence="2">Uncharacterized protein</fullName>
    </submittedName>
</protein>
<dbReference type="HOGENOM" id="CLU_1767230_0_0_6"/>
<dbReference type="eggNOG" id="COG1139">
    <property type="taxonomic scope" value="Bacteria"/>
</dbReference>
<dbReference type="Proteomes" id="UP000006062">
    <property type="component" value="Chromosome"/>
</dbReference>
<evidence type="ECO:0000313" key="3">
    <source>
        <dbReference type="Proteomes" id="UP000006062"/>
    </source>
</evidence>
<keyword evidence="1" id="KW-0812">Transmembrane</keyword>
<evidence type="ECO:0000256" key="1">
    <source>
        <dbReference type="SAM" id="Phobius"/>
    </source>
</evidence>
<keyword evidence="1" id="KW-0472">Membrane</keyword>
<dbReference type="RefSeq" id="WP_014779782.1">
    <property type="nucleotide sequence ID" value="NC_018012.1"/>
</dbReference>
<name>I3YEG5_THIV6</name>
<dbReference type="STRING" id="765911.Thivi_3516"/>
<dbReference type="EMBL" id="CP003154">
    <property type="protein sequence ID" value="AFL75383.1"/>
    <property type="molecule type" value="Genomic_DNA"/>
</dbReference>
<gene>
    <name evidence="2" type="ordered locus">Thivi_3516</name>
</gene>
<organism evidence="2 3">
    <name type="scientific">Thiocystis violascens (strain ATCC 17096 / DSM 198 / 6111)</name>
    <name type="common">Chromatium violascens</name>
    <dbReference type="NCBI Taxonomy" id="765911"/>
    <lineage>
        <taxon>Bacteria</taxon>
        <taxon>Pseudomonadati</taxon>
        <taxon>Pseudomonadota</taxon>
        <taxon>Gammaproteobacteria</taxon>
        <taxon>Chromatiales</taxon>
        <taxon>Chromatiaceae</taxon>
        <taxon>Thiocystis</taxon>
    </lineage>
</organism>
<dbReference type="KEGG" id="tvi:Thivi_3516"/>
<evidence type="ECO:0000313" key="2">
    <source>
        <dbReference type="EMBL" id="AFL75383.1"/>
    </source>
</evidence>
<reference evidence="2 3" key="1">
    <citation type="submission" date="2012-06" db="EMBL/GenBank/DDBJ databases">
        <title>Complete sequence of Thiocystis violascens DSM 198.</title>
        <authorList>
            <consortium name="US DOE Joint Genome Institute"/>
            <person name="Lucas S."/>
            <person name="Han J."/>
            <person name="Lapidus A."/>
            <person name="Cheng J.-F."/>
            <person name="Goodwin L."/>
            <person name="Pitluck S."/>
            <person name="Peters L."/>
            <person name="Ovchinnikova G."/>
            <person name="Teshima H."/>
            <person name="Detter J.C."/>
            <person name="Han C."/>
            <person name="Tapia R."/>
            <person name="Land M."/>
            <person name="Hauser L."/>
            <person name="Kyrpides N."/>
            <person name="Ivanova N."/>
            <person name="Pagani I."/>
            <person name="Vogl K."/>
            <person name="Liu Z."/>
            <person name="Frigaard N.-U."/>
            <person name="Bryant D."/>
            <person name="Woyke T."/>
        </authorList>
    </citation>
    <scope>NUCLEOTIDE SEQUENCE [LARGE SCALE GENOMIC DNA]</scope>
    <source>
        <strain evidence="3">ATCC 17096 / DSM 198 / 6111</strain>
    </source>
</reference>